<evidence type="ECO:0000313" key="4">
    <source>
        <dbReference type="Proteomes" id="UP000663801"/>
    </source>
</evidence>
<dbReference type="Pfam" id="PF13349">
    <property type="entry name" value="DUF4097"/>
    <property type="match status" value="1"/>
</dbReference>
<organism evidence="3 4">
    <name type="scientific">Nakamurella flavida</name>
    <dbReference type="NCBI Taxonomy" id="363630"/>
    <lineage>
        <taxon>Bacteria</taxon>
        <taxon>Bacillati</taxon>
        <taxon>Actinomycetota</taxon>
        <taxon>Actinomycetes</taxon>
        <taxon>Nakamurellales</taxon>
        <taxon>Nakamurellaceae</taxon>
        <taxon>Nakamurella</taxon>
    </lineage>
</organism>
<evidence type="ECO:0000259" key="2">
    <source>
        <dbReference type="Pfam" id="PF13349"/>
    </source>
</evidence>
<feature type="compositionally biased region" description="Polar residues" evidence="1">
    <location>
        <begin position="276"/>
        <end position="290"/>
    </location>
</feature>
<feature type="domain" description="DUF4097" evidence="2">
    <location>
        <begin position="114"/>
        <end position="294"/>
    </location>
</feature>
<reference evidence="3" key="1">
    <citation type="submission" date="2021-01" db="EMBL/GenBank/DDBJ databases">
        <title>KCTC 19127 draft genome.</title>
        <authorList>
            <person name="An D."/>
        </authorList>
    </citation>
    <scope>NUCLEOTIDE SEQUENCE</scope>
    <source>
        <strain evidence="3">KCTC 19127</strain>
    </source>
</reference>
<protein>
    <submittedName>
        <fullName evidence="3">DUF4097 family beta strand repeat protein</fullName>
    </submittedName>
</protein>
<proteinExistence type="predicted"/>
<accession>A0A938YKP3</accession>
<feature type="compositionally biased region" description="Low complexity" evidence="1">
    <location>
        <begin position="72"/>
        <end position="82"/>
    </location>
</feature>
<name>A0A938YKP3_9ACTN</name>
<dbReference type="RefSeq" id="WP_205255207.1">
    <property type="nucleotide sequence ID" value="NZ_BAAAPV010000001.1"/>
</dbReference>
<dbReference type="AlphaFoldDB" id="A0A938YKP3"/>
<dbReference type="InterPro" id="IPR025164">
    <property type="entry name" value="Toastrack_DUF4097"/>
</dbReference>
<sequence>MDTFLTPEPIVVEVRNAAGDIRIDLTDTHTTTVEVGPATGGAMSFLDGVLRSAGVNRDGDEPLPRVELIPARPGRTDPTADTTADRSTTERPAGRARLVVDTDPARTSWRSAFSVVVTAPAGSDVRVQSQAADLTVHGPAHHVDARTASGTVVLQEANGSLAASTASGAVTVGSTGEQIDIRTASGDITVGSVQHDATVATTSGAVRLTTVQAPTSVRSVSGRVTVADLIGGGVEITSVSGDVVVGVHPGTAAALTLHTASGTAGSDLEITPEAPDSSSPASIAVTSTSGDIRVRSSVPA</sequence>
<gene>
    <name evidence="3" type="ORF">JL107_01215</name>
</gene>
<evidence type="ECO:0000256" key="1">
    <source>
        <dbReference type="SAM" id="MobiDB-lite"/>
    </source>
</evidence>
<dbReference type="EMBL" id="JAERWL010000002">
    <property type="protein sequence ID" value="MBM9475054.1"/>
    <property type="molecule type" value="Genomic_DNA"/>
</dbReference>
<evidence type="ECO:0000313" key="3">
    <source>
        <dbReference type="EMBL" id="MBM9475054.1"/>
    </source>
</evidence>
<feature type="region of interest" description="Disordered" evidence="1">
    <location>
        <begin position="266"/>
        <end position="300"/>
    </location>
</feature>
<feature type="compositionally biased region" description="Basic and acidic residues" evidence="1">
    <location>
        <begin position="83"/>
        <end position="94"/>
    </location>
</feature>
<keyword evidence="4" id="KW-1185">Reference proteome</keyword>
<dbReference type="Proteomes" id="UP000663801">
    <property type="component" value="Unassembled WGS sequence"/>
</dbReference>
<feature type="region of interest" description="Disordered" evidence="1">
    <location>
        <begin position="55"/>
        <end position="94"/>
    </location>
</feature>
<comment type="caution">
    <text evidence="3">The sequence shown here is derived from an EMBL/GenBank/DDBJ whole genome shotgun (WGS) entry which is preliminary data.</text>
</comment>